<dbReference type="InterPro" id="IPR020084">
    <property type="entry name" value="NUDIX_hydrolase_CS"/>
</dbReference>
<dbReference type="GO" id="GO:0019677">
    <property type="term" value="P:NAD+ catabolic process"/>
    <property type="evidence" value="ECO:0007669"/>
    <property type="project" value="TreeGrafter"/>
</dbReference>
<evidence type="ECO:0000256" key="1">
    <source>
        <dbReference type="ARBA" id="ARBA00001946"/>
    </source>
</evidence>
<keyword evidence="6 11" id="KW-0378">Hydrolase</keyword>
<dbReference type="NCBIfam" id="NF001299">
    <property type="entry name" value="PRK00241.1"/>
    <property type="match status" value="1"/>
</dbReference>
<dbReference type="SUPFAM" id="SSF55811">
    <property type="entry name" value="Nudix"/>
    <property type="match status" value="1"/>
</dbReference>
<evidence type="ECO:0000313" key="11">
    <source>
        <dbReference type="EMBL" id="NHN56485.1"/>
    </source>
</evidence>
<dbReference type="PANTHER" id="PTHR42904:SF6">
    <property type="entry name" value="NAD-CAPPED RNA HYDROLASE NUDT12"/>
    <property type="match status" value="1"/>
</dbReference>
<dbReference type="InterPro" id="IPR015375">
    <property type="entry name" value="NADH_PPase-like_N"/>
</dbReference>
<dbReference type="Gene3D" id="3.90.79.10">
    <property type="entry name" value="Nucleoside Triphosphate Pyrophosphohydrolase"/>
    <property type="match status" value="1"/>
</dbReference>
<keyword evidence="5" id="KW-0479">Metal-binding</keyword>
<sequence length="297" mass="31953">MLNRSTLDRDGLRRHDADLVTALVAEPGTRVLAMQGERLPVTEVDGRLRLAFRSPSPQDSAEGARACYLGRVDGAAVVAIFAPPQPDSATHRSLRAIAARLDAADTGVAVLAVGMANWTATQGFCSRCGAPTESVDAGWVWRCTVEGIDFYPRTDSAVIMSVIDDQDRLLLAAGTRHVSSMMSVLAGFVEPGEPLEAAVRREVMEEVGVPVGRVTYVDNQPWPMPASLMVGFEARAEAPELTLDPSEISRARWFTRAELLAALTGGELTVPPTLSIARHLIERWYGAPLPDQPGDLA</sequence>
<comment type="catalytic activity">
    <reaction evidence="9">
        <text>a 5'-end NAD(+)-phospho-ribonucleoside in mRNA + H2O = a 5'-end phospho-adenosine-phospho-ribonucleoside in mRNA + beta-nicotinamide D-ribonucleotide + 2 H(+)</text>
        <dbReference type="Rhea" id="RHEA:60876"/>
        <dbReference type="Rhea" id="RHEA-COMP:15698"/>
        <dbReference type="Rhea" id="RHEA-COMP:15719"/>
        <dbReference type="ChEBI" id="CHEBI:14649"/>
        <dbReference type="ChEBI" id="CHEBI:15377"/>
        <dbReference type="ChEBI" id="CHEBI:15378"/>
        <dbReference type="ChEBI" id="CHEBI:144029"/>
        <dbReference type="ChEBI" id="CHEBI:144051"/>
    </reaction>
    <physiologicalReaction direction="left-to-right" evidence="9">
        <dbReference type="Rhea" id="RHEA:60877"/>
    </physiologicalReaction>
</comment>
<dbReference type="InterPro" id="IPR015797">
    <property type="entry name" value="NUDIX_hydrolase-like_dom_sf"/>
</dbReference>
<dbReference type="InterPro" id="IPR050241">
    <property type="entry name" value="NAD-cap_RNA_hydrolase_NudC"/>
</dbReference>
<protein>
    <recommendedName>
        <fullName evidence="4">NAD(+) diphosphatase</fullName>
        <ecNumber evidence="4">3.6.1.22</ecNumber>
    </recommendedName>
</protein>
<evidence type="ECO:0000313" key="12">
    <source>
        <dbReference type="Proteomes" id="UP000744769"/>
    </source>
</evidence>
<dbReference type="EMBL" id="JAAOIV010000008">
    <property type="protein sequence ID" value="NHN56485.1"/>
    <property type="molecule type" value="Genomic_DNA"/>
</dbReference>
<dbReference type="InterPro" id="IPR015376">
    <property type="entry name" value="Znr_NADH_PPase"/>
</dbReference>
<dbReference type="InterPro" id="IPR049734">
    <property type="entry name" value="NudC-like_C"/>
</dbReference>
<keyword evidence="12" id="KW-1185">Reference proteome</keyword>
<name>A0A967B394_9MICO</name>
<evidence type="ECO:0000256" key="4">
    <source>
        <dbReference type="ARBA" id="ARBA00012381"/>
    </source>
</evidence>
<evidence type="ECO:0000256" key="9">
    <source>
        <dbReference type="ARBA" id="ARBA00023679"/>
    </source>
</evidence>
<dbReference type="CDD" id="cd03429">
    <property type="entry name" value="NUDIX_NADH_pyrophosphatase_Nudt13"/>
    <property type="match status" value="1"/>
</dbReference>
<dbReference type="InterPro" id="IPR000086">
    <property type="entry name" value="NUDIX_hydrolase_dom"/>
</dbReference>
<organism evidence="11 12">
    <name type="scientific">Metallococcus carri</name>
    <dbReference type="NCBI Taxonomy" id="1656884"/>
    <lineage>
        <taxon>Bacteria</taxon>
        <taxon>Bacillati</taxon>
        <taxon>Actinomycetota</taxon>
        <taxon>Actinomycetes</taxon>
        <taxon>Micrococcales</taxon>
        <taxon>Dermacoccaceae</taxon>
        <taxon>Metallococcus</taxon>
    </lineage>
</organism>
<accession>A0A967B394</accession>
<gene>
    <name evidence="11" type="primary">nudC</name>
    <name evidence="11" type="ORF">G9U51_11920</name>
</gene>
<dbReference type="RefSeq" id="WP_166197147.1">
    <property type="nucleotide sequence ID" value="NZ_JAAOIV010000008.1"/>
</dbReference>
<keyword evidence="8" id="KW-0520">NAD</keyword>
<dbReference type="GO" id="GO:0006742">
    <property type="term" value="P:NADP+ catabolic process"/>
    <property type="evidence" value="ECO:0007669"/>
    <property type="project" value="TreeGrafter"/>
</dbReference>
<reference evidence="11" key="1">
    <citation type="submission" date="2020-03" db="EMBL/GenBank/DDBJ databases">
        <title>Draft sequencing of Calidifontibacter sp. DB0510.</title>
        <authorList>
            <person name="Kim D.-U."/>
        </authorList>
    </citation>
    <scope>NUCLEOTIDE SEQUENCE</scope>
    <source>
        <strain evidence="11">DB0510</strain>
    </source>
</reference>
<dbReference type="GO" id="GO:0035529">
    <property type="term" value="F:NADH pyrophosphatase activity"/>
    <property type="evidence" value="ECO:0007669"/>
    <property type="project" value="TreeGrafter"/>
</dbReference>
<evidence type="ECO:0000256" key="3">
    <source>
        <dbReference type="ARBA" id="ARBA00009595"/>
    </source>
</evidence>
<dbReference type="EC" id="3.6.1.22" evidence="4"/>
<proteinExistence type="inferred from homology"/>
<keyword evidence="7" id="KW-0460">Magnesium</keyword>
<comment type="caution">
    <text evidence="11">The sequence shown here is derived from an EMBL/GenBank/DDBJ whole genome shotgun (WGS) entry which is preliminary data.</text>
</comment>
<evidence type="ECO:0000256" key="2">
    <source>
        <dbReference type="ARBA" id="ARBA00001947"/>
    </source>
</evidence>
<dbReference type="Pfam" id="PF09297">
    <property type="entry name" value="Zn_ribbon_NUD"/>
    <property type="match status" value="1"/>
</dbReference>
<dbReference type="Pfam" id="PF00293">
    <property type="entry name" value="NUDIX"/>
    <property type="match status" value="1"/>
</dbReference>
<dbReference type="GO" id="GO:0046872">
    <property type="term" value="F:metal ion binding"/>
    <property type="evidence" value="ECO:0007669"/>
    <property type="project" value="UniProtKB-KW"/>
</dbReference>
<dbReference type="Proteomes" id="UP000744769">
    <property type="component" value="Unassembled WGS sequence"/>
</dbReference>
<dbReference type="GO" id="GO:0005829">
    <property type="term" value="C:cytosol"/>
    <property type="evidence" value="ECO:0007669"/>
    <property type="project" value="TreeGrafter"/>
</dbReference>
<dbReference type="Pfam" id="PF09296">
    <property type="entry name" value="NUDIX-like"/>
    <property type="match status" value="1"/>
</dbReference>
<comment type="cofactor">
    <cofactor evidence="2">
        <name>Zn(2+)</name>
        <dbReference type="ChEBI" id="CHEBI:29105"/>
    </cofactor>
</comment>
<dbReference type="PANTHER" id="PTHR42904">
    <property type="entry name" value="NUDIX HYDROLASE, NUDC SUBFAMILY"/>
    <property type="match status" value="1"/>
</dbReference>
<evidence type="ECO:0000259" key="10">
    <source>
        <dbReference type="PROSITE" id="PS51462"/>
    </source>
</evidence>
<dbReference type="PROSITE" id="PS00893">
    <property type="entry name" value="NUDIX_BOX"/>
    <property type="match status" value="1"/>
</dbReference>
<evidence type="ECO:0000256" key="5">
    <source>
        <dbReference type="ARBA" id="ARBA00022723"/>
    </source>
</evidence>
<comment type="cofactor">
    <cofactor evidence="1">
        <name>Mg(2+)</name>
        <dbReference type="ChEBI" id="CHEBI:18420"/>
    </cofactor>
</comment>
<evidence type="ECO:0000256" key="8">
    <source>
        <dbReference type="ARBA" id="ARBA00023027"/>
    </source>
</evidence>
<dbReference type="Gene3D" id="3.90.79.20">
    <property type="match status" value="1"/>
</dbReference>
<comment type="similarity">
    <text evidence="3">Belongs to the Nudix hydrolase family. NudC subfamily.</text>
</comment>
<evidence type="ECO:0000256" key="7">
    <source>
        <dbReference type="ARBA" id="ARBA00022842"/>
    </source>
</evidence>
<feature type="domain" description="Nudix hydrolase" evidence="10">
    <location>
        <begin position="152"/>
        <end position="276"/>
    </location>
</feature>
<dbReference type="AlphaFoldDB" id="A0A967B394"/>
<dbReference type="PROSITE" id="PS51462">
    <property type="entry name" value="NUDIX"/>
    <property type="match status" value="1"/>
</dbReference>
<evidence type="ECO:0000256" key="6">
    <source>
        <dbReference type="ARBA" id="ARBA00022801"/>
    </source>
</evidence>